<feature type="compositionally biased region" description="Basic residues" evidence="1">
    <location>
        <begin position="145"/>
        <end position="156"/>
    </location>
</feature>
<reference evidence="2" key="1">
    <citation type="submission" date="2015-01" db="EMBL/GenBank/DDBJ databases">
        <title>Transcriptome Assembly of Fopius arisanus.</title>
        <authorList>
            <person name="Geib S."/>
        </authorList>
    </citation>
    <scope>NUCLEOTIDE SEQUENCE</scope>
</reference>
<dbReference type="EMBL" id="GBYB01001095">
    <property type="protein sequence ID" value="JAG70862.1"/>
    <property type="molecule type" value="Transcribed_RNA"/>
</dbReference>
<feature type="region of interest" description="Disordered" evidence="1">
    <location>
        <begin position="73"/>
        <end position="104"/>
    </location>
</feature>
<feature type="region of interest" description="Disordered" evidence="1">
    <location>
        <begin position="1"/>
        <end position="21"/>
    </location>
</feature>
<dbReference type="AlphaFoldDB" id="A0A0C9QZF8"/>
<gene>
    <name evidence="2" type="primary">metE_1</name>
    <name evidence="2" type="ORF">g.70915</name>
</gene>
<feature type="compositionally biased region" description="Basic residues" evidence="1">
    <location>
        <begin position="128"/>
        <end position="138"/>
    </location>
</feature>
<feature type="compositionally biased region" description="Basic and acidic residues" evidence="1">
    <location>
        <begin position="160"/>
        <end position="169"/>
    </location>
</feature>
<proteinExistence type="predicted"/>
<sequence length="200" mass="22414">TKNASVQISFPPPTAPQPSPSYCAVDLGAPSTSGLYKKDLEIQTNPLIHQEPLYHPAFPPNRGSKRKIKCLRLENSPSSSEDSSDFAEVMDDLSEDSLSSESIQSISIPTAESLETIISDNDISIPKTSRKRQAKKINRNIIPRKAPRKRKSRRTPIKQARLDDVEPEESNRDAVAELIVLALYLRYLESKKYSNSTFQF</sequence>
<accession>A0A0C9QZF8</accession>
<feature type="region of interest" description="Disordered" evidence="1">
    <location>
        <begin position="128"/>
        <end position="169"/>
    </location>
</feature>
<evidence type="ECO:0000256" key="1">
    <source>
        <dbReference type="SAM" id="MobiDB-lite"/>
    </source>
</evidence>
<evidence type="ECO:0000313" key="2">
    <source>
        <dbReference type="EMBL" id="JAG70862.1"/>
    </source>
</evidence>
<feature type="compositionally biased region" description="Acidic residues" evidence="1">
    <location>
        <begin position="82"/>
        <end position="95"/>
    </location>
</feature>
<name>A0A0C9QZF8_9HYME</name>
<protein>
    <submittedName>
        <fullName evidence="2">MetE_1 protein</fullName>
    </submittedName>
</protein>
<feature type="compositionally biased region" description="Pro residues" evidence="1">
    <location>
        <begin position="10"/>
        <end position="19"/>
    </location>
</feature>
<organism evidence="2">
    <name type="scientific">Fopius arisanus</name>
    <dbReference type="NCBI Taxonomy" id="64838"/>
    <lineage>
        <taxon>Eukaryota</taxon>
        <taxon>Metazoa</taxon>
        <taxon>Ecdysozoa</taxon>
        <taxon>Arthropoda</taxon>
        <taxon>Hexapoda</taxon>
        <taxon>Insecta</taxon>
        <taxon>Pterygota</taxon>
        <taxon>Neoptera</taxon>
        <taxon>Endopterygota</taxon>
        <taxon>Hymenoptera</taxon>
        <taxon>Apocrita</taxon>
        <taxon>Ichneumonoidea</taxon>
        <taxon>Braconidae</taxon>
        <taxon>Opiinae</taxon>
        <taxon>Fopius</taxon>
    </lineage>
</organism>
<feature type="non-terminal residue" evidence="2">
    <location>
        <position position="1"/>
    </location>
</feature>